<comment type="caution">
    <text evidence="1">The sequence shown here is derived from an EMBL/GenBank/DDBJ whole genome shotgun (WGS) entry which is preliminary data.</text>
</comment>
<gene>
    <name evidence="2" type="ORF">EDS130_LOCUS43035</name>
    <name evidence="1" type="ORF">XAT740_LOCUS16839</name>
</gene>
<dbReference type="Proteomes" id="UP000663828">
    <property type="component" value="Unassembled WGS sequence"/>
</dbReference>
<protein>
    <submittedName>
        <fullName evidence="1">Uncharacterized protein</fullName>
    </submittedName>
</protein>
<dbReference type="EMBL" id="CAJNOJ010000672">
    <property type="protein sequence ID" value="CAF1507630.1"/>
    <property type="molecule type" value="Genomic_DNA"/>
</dbReference>
<evidence type="ECO:0000313" key="1">
    <source>
        <dbReference type="EMBL" id="CAF1071537.1"/>
    </source>
</evidence>
<reference evidence="1" key="1">
    <citation type="submission" date="2021-02" db="EMBL/GenBank/DDBJ databases">
        <authorList>
            <person name="Nowell W R."/>
        </authorList>
    </citation>
    <scope>NUCLEOTIDE SEQUENCE</scope>
</reference>
<dbReference type="Proteomes" id="UP000663852">
    <property type="component" value="Unassembled WGS sequence"/>
</dbReference>
<organism evidence="1 3">
    <name type="scientific">Adineta ricciae</name>
    <name type="common">Rotifer</name>
    <dbReference type="NCBI Taxonomy" id="249248"/>
    <lineage>
        <taxon>Eukaryota</taxon>
        <taxon>Metazoa</taxon>
        <taxon>Spiralia</taxon>
        <taxon>Gnathifera</taxon>
        <taxon>Rotifera</taxon>
        <taxon>Eurotatoria</taxon>
        <taxon>Bdelloidea</taxon>
        <taxon>Adinetida</taxon>
        <taxon>Adinetidae</taxon>
        <taxon>Adineta</taxon>
    </lineage>
</organism>
<dbReference type="AlphaFoldDB" id="A0A814LVS8"/>
<evidence type="ECO:0000313" key="2">
    <source>
        <dbReference type="EMBL" id="CAF1507630.1"/>
    </source>
</evidence>
<name>A0A814LVS8_ADIRI</name>
<proteinExistence type="predicted"/>
<sequence length="89" mass="10530">MVRSNREQLAQRIVQRYTNIPKFIKNTTVNNFLIENIPRQTIYSIIGDKSRTGRPRKTRDSNNNRIQKFRYSLNSCDVSTLTNHSQLYP</sequence>
<accession>A0A814LVS8</accession>
<dbReference type="EMBL" id="CAJNOR010001083">
    <property type="protein sequence ID" value="CAF1071537.1"/>
    <property type="molecule type" value="Genomic_DNA"/>
</dbReference>
<evidence type="ECO:0000313" key="3">
    <source>
        <dbReference type="Proteomes" id="UP000663828"/>
    </source>
</evidence>
<keyword evidence="3" id="KW-1185">Reference proteome</keyword>